<dbReference type="AlphaFoldDB" id="A0A167FZ75"/>
<evidence type="ECO:0000313" key="6">
    <source>
        <dbReference type="EMBL" id="OAB77044.1"/>
    </source>
</evidence>
<dbReference type="SUPFAM" id="SSF51126">
    <property type="entry name" value="Pectin lyase-like"/>
    <property type="match status" value="1"/>
</dbReference>
<name>A0A167FZ75_9BACL</name>
<dbReference type="GO" id="GO:0005975">
    <property type="term" value="P:carbohydrate metabolic process"/>
    <property type="evidence" value="ECO:0007669"/>
    <property type="project" value="InterPro"/>
</dbReference>
<feature type="domain" description="Rhamnogalacturonase A/B/Epimerase-like pectate lyase" evidence="5">
    <location>
        <begin position="4"/>
        <end position="58"/>
    </location>
</feature>
<dbReference type="Pfam" id="PF00295">
    <property type="entry name" value="Glyco_hydro_28"/>
    <property type="match status" value="1"/>
</dbReference>
<sequence>MNMYNIVDYGAIKDSEVPATSAIRNAIEAASAAGGGTVHVPAGTYLTGAIFLNSNIELNLSPGAILSFSTNPEDYPVVESRWEGVKREVHASCVYGRDLVNISITGSGTLEGNGQPWWDKHRHTPDDLHYPRPKLISFDSCERVTIKDVTVINSPSWTVNPIGCSNVTIDNISILNPADSPNTDGINPESCTNVRISNCNIDVGDDCIAIKAGTEDTKERVACENITITNCTMIHGHGGVVLGSEMSGDIRNVTISNCIFKQTDRGIRLKSRRGRGGIIEDIRISNIVMEDVICPFILNLYYFCGPRGKEKYVWDKNPYPVTIETPYFRRIHFANITARNVHAAAGFLYGLAEQYVSEISFTNIDISIAKNAIAGRPAMMSGIEDMKGRGFYLGNVRDILFEHVTIENHEGPAFYVENGESVEVIRCQSKNTRKPEKLLEQVIVSPKNDDHAELGGE</sequence>
<dbReference type="EMBL" id="LSFN01000005">
    <property type="protein sequence ID" value="OAB77044.1"/>
    <property type="molecule type" value="Genomic_DNA"/>
</dbReference>
<dbReference type="OrthoDB" id="9795222at2"/>
<dbReference type="InterPro" id="IPR011050">
    <property type="entry name" value="Pectin_lyase_fold/virulence"/>
</dbReference>
<dbReference type="RefSeq" id="WP_068656313.1">
    <property type="nucleotide sequence ID" value="NZ_CP017770.1"/>
</dbReference>
<evidence type="ECO:0000256" key="2">
    <source>
        <dbReference type="ARBA" id="ARBA00022801"/>
    </source>
</evidence>
<evidence type="ECO:0000256" key="4">
    <source>
        <dbReference type="RuleBase" id="RU361169"/>
    </source>
</evidence>
<protein>
    <submittedName>
        <fullName evidence="6">Endopolygalacturonase</fullName>
    </submittedName>
</protein>
<dbReference type="PROSITE" id="PS00502">
    <property type="entry name" value="POLYGALACTURONASE"/>
    <property type="match status" value="1"/>
</dbReference>
<keyword evidence="7" id="KW-1185">Reference proteome</keyword>
<comment type="caution">
    <text evidence="6">The sequence shown here is derived from an EMBL/GenBank/DDBJ whole genome shotgun (WGS) entry which is preliminary data.</text>
</comment>
<proteinExistence type="inferred from homology"/>
<dbReference type="InterPro" id="IPR006626">
    <property type="entry name" value="PbH1"/>
</dbReference>
<dbReference type="PANTHER" id="PTHR31339:SF9">
    <property type="entry name" value="PLASMIN AND FIBRONECTIN-BINDING PROTEIN A"/>
    <property type="match status" value="1"/>
</dbReference>
<dbReference type="Proteomes" id="UP000077134">
    <property type="component" value="Unassembled WGS sequence"/>
</dbReference>
<evidence type="ECO:0000313" key="7">
    <source>
        <dbReference type="Proteomes" id="UP000077134"/>
    </source>
</evidence>
<dbReference type="PANTHER" id="PTHR31339">
    <property type="entry name" value="PECTIN LYASE-RELATED"/>
    <property type="match status" value="1"/>
</dbReference>
<dbReference type="InterPro" id="IPR000743">
    <property type="entry name" value="Glyco_hydro_28"/>
</dbReference>
<reference evidence="6 7" key="1">
    <citation type="submission" date="2016-02" db="EMBL/GenBank/DDBJ databases">
        <title>Paenibacillus sp. LPB0068, isolated from Crassostrea gigas.</title>
        <authorList>
            <person name="Shin S.-K."/>
            <person name="Yi H."/>
        </authorList>
    </citation>
    <scope>NUCLEOTIDE SEQUENCE [LARGE SCALE GENOMIC DNA]</scope>
    <source>
        <strain evidence="6 7">LPB0068</strain>
    </source>
</reference>
<gene>
    <name evidence="6" type="ORF">PNBC_06550</name>
</gene>
<keyword evidence="2 4" id="KW-0378">Hydrolase</keyword>
<dbReference type="KEGG" id="pcx:LPB68_18190"/>
<dbReference type="SMART" id="SM00710">
    <property type="entry name" value="PbH1"/>
    <property type="match status" value="5"/>
</dbReference>
<evidence type="ECO:0000256" key="1">
    <source>
        <dbReference type="ARBA" id="ARBA00008834"/>
    </source>
</evidence>
<organism evidence="6 7">
    <name type="scientific">Paenibacillus crassostreae</name>
    <dbReference type="NCBI Taxonomy" id="1763538"/>
    <lineage>
        <taxon>Bacteria</taxon>
        <taxon>Bacillati</taxon>
        <taxon>Bacillota</taxon>
        <taxon>Bacilli</taxon>
        <taxon>Bacillales</taxon>
        <taxon>Paenibacillaceae</taxon>
        <taxon>Paenibacillus</taxon>
    </lineage>
</organism>
<dbReference type="InterPro" id="IPR024535">
    <property type="entry name" value="RHGA/B-epi-like_pectate_lyase"/>
</dbReference>
<dbReference type="STRING" id="1763538.LPB68_18190"/>
<comment type="similarity">
    <text evidence="1 4">Belongs to the glycosyl hydrolase 28 family.</text>
</comment>
<keyword evidence="3 4" id="KW-0326">Glycosidase</keyword>
<dbReference type="Gene3D" id="2.160.20.10">
    <property type="entry name" value="Single-stranded right-handed beta-helix, Pectin lyase-like"/>
    <property type="match status" value="1"/>
</dbReference>
<dbReference type="InterPro" id="IPR051801">
    <property type="entry name" value="GH28_Enzymes"/>
</dbReference>
<evidence type="ECO:0000259" key="5">
    <source>
        <dbReference type="Pfam" id="PF12708"/>
    </source>
</evidence>
<evidence type="ECO:0000256" key="3">
    <source>
        <dbReference type="ARBA" id="ARBA00023295"/>
    </source>
</evidence>
<dbReference type="GO" id="GO:0004650">
    <property type="term" value="F:polygalacturonase activity"/>
    <property type="evidence" value="ECO:0007669"/>
    <property type="project" value="InterPro"/>
</dbReference>
<dbReference type="InterPro" id="IPR012334">
    <property type="entry name" value="Pectin_lyas_fold"/>
</dbReference>
<accession>A0A167FZ75</accession>
<dbReference type="Pfam" id="PF12708">
    <property type="entry name" value="Pect-lyase_RHGA_epim"/>
    <property type="match status" value="1"/>
</dbReference>